<dbReference type="EMBL" id="BJNV01000010">
    <property type="protein sequence ID" value="GEC94787.1"/>
    <property type="molecule type" value="Genomic_DNA"/>
</dbReference>
<evidence type="ECO:0000313" key="3">
    <source>
        <dbReference type="Proteomes" id="UP000318422"/>
    </source>
</evidence>
<dbReference type="RefSeq" id="WP_141349664.1">
    <property type="nucleotide sequence ID" value="NZ_BJNV01000010.1"/>
</dbReference>
<name>A0A4Y4CUU4_ZOORA</name>
<sequence length="79" mass="8311">MASPTPKQQKTFALIRIIGGFAAALVLGYSFVVNVLAGQPVEGALLMTGLMAFVGLAYAAYYTRTLSRLAKAEQDAAKS</sequence>
<keyword evidence="1" id="KW-0472">Membrane</keyword>
<reference evidence="2 3" key="1">
    <citation type="submission" date="2019-06" db="EMBL/GenBank/DDBJ databases">
        <title>Whole genome shotgun sequence of Zoogloea ramigera NBRC 15342.</title>
        <authorList>
            <person name="Hosoyama A."/>
            <person name="Uohara A."/>
            <person name="Ohji S."/>
            <person name="Ichikawa N."/>
        </authorList>
    </citation>
    <scope>NUCLEOTIDE SEQUENCE [LARGE SCALE GENOMIC DNA]</scope>
    <source>
        <strain evidence="2 3">NBRC 15342</strain>
    </source>
</reference>
<feature type="transmembrane region" description="Helical" evidence="1">
    <location>
        <begin position="44"/>
        <end position="62"/>
    </location>
</feature>
<protein>
    <submittedName>
        <fullName evidence="2">Uncharacterized protein</fullName>
    </submittedName>
</protein>
<evidence type="ECO:0000256" key="1">
    <source>
        <dbReference type="SAM" id="Phobius"/>
    </source>
</evidence>
<dbReference type="AlphaFoldDB" id="A0A4Y4CUU4"/>
<dbReference type="OrthoDB" id="9181536at2"/>
<comment type="caution">
    <text evidence="2">The sequence shown here is derived from an EMBL/GenBank/DDBJ whole genome shotgun (WGS) entry which is preliminary data.</text>
</comment>
<keyword evidence="3" id="KW-1185">Reference proteome</keyword>
<gene>
    <name evidence="2" type="ORF">ZRA01_08600</name>
</gene>
<organism evidence="2 3">
    <name type="scientific">Zoogloea ramigera</name>
    <dbReference type="NCBI Taxonomy" id="350"/>
    <lineage>
        <taxon>Bacteria</taxon>
        <taxon>Pseudomonadati</taxon>
        <taxon>Pseudomonadota</taxon>
        <taxon>Betaproteobacteria</taxon>
        <taxon>Rhodocyclales</taxon>
        <taxon>Zoogloeaceae</taxon>
        <taxon>Zoogloea</taxon>
    </lineage>
</organism>
<dbReference type="Proteomes" id="UP000318422">
    <property type="component" value="Unassembled WGS sequence"/>
</dbReference>
<accession>A0A4Y4CUU4</accession>
<evidence type="ECO:0000313" key="2">
    <source>
        <dbReference type="EMBL" id="GEC94787.1"/>
    </source>
</evidence>
<keyword evidence="1" id="KW-1133">Transmembrane helix</keyword>
<proteinExistence type="predicted"/>
<feature type="transmembrane region" description="Helical" evidence="1">
    <location>
        <begin position="12"/>
        <end position="32"/>
    </location>
</feature>
<keyword evidence="1" id="KW-0812">Transmembrane</keyword>